<evidence type="ECO:0000259" key="1">
    <source>
        <dbReference type="SMART" id="SM00914"/>
    </source>
</evidence>
<dbReference type="Pfam" id="PF08858">
    <property type="entry name" value="IDEAL"/>
    <property type="match status" value="1"/>
</dbReference>
<dbReference type="InterPro" id="IPR014957">
    <property type="entry name" value="IDEAL_dom"/>
</dbReference>
<evidence type="ECO:0000313" key="2">
    <source>
        <dbReference type="EMBL" id="RID81414.1"/>
    </source>
</evidence>
<keyword evidence="3" id="KW-1185">Reference proteome</keyword>
<reference evidence="2 3" key="1">
    <citation type="submission" date="2018-08" db="EMBL/GenBank/DDBJ databases">
        <title>Bacillus jemisoniae sp. nov., Bacillus chryseoplanitiae sp. nov., Bacillus resnikiae sp. nov., and Bacillus frankliniae sp. nov., isolated from Viking spacecraft and associated surfaces.</title>
        <authorList>
            <person name="Seuylemezian A."/>
            <person name="Vaishampayan P."/>
        </authorList>
    </citation>
    <scope>NUCLEOTIDE SEQUENCE [LARGE SCALE GENOMIC DNA]</scope>
    <source>
        <strain evidence="2 3">MA001</strain>
    </source>
</reference>
<sequence length="65" mass="7812">MKKNLLNTPTINEVNIMDSEFAEMVLNKVLCDFRKEQLRKEIDRSLENRNKEEFLRLTEELKLIS</sequence>
<evidence type="ECO:0000313" key="3">
    <source>
        <dbReference type="Proteomes" id="UP000266016"/>
    </source>
</evidence>
<dbReference type="AlphaFoldDB" id="A0A398AWC0"/>
<gene>
    <name evidence="2" type="ORF">D1953_20845</name>
</gene>
<name>A0A398AWC0_9BACI</name>
<dbReference type="Gene3D" id="4.10.810.10">
    <property type="entry name" value="Virus Scaffolding Protein, Chain A"/>
    <property type="match status" value="1"/>
</dbReference>
<dbReference type="SMART" id="SM00914">
    <property type="entry name" value="IDEAL"/>
    <property type="match status" value="1"/>
</dbReference>
<comment type="caution">
    <text evidence="2">The sequence shown here is derived from an EMBL/GenBank/DDBJ whole genome shotgun (WGS) entry which is preliminary data.</text>
</comment>
<proteinExistence type="predicted"/>
<dbReference type="Proteomes" id="UP000266016">
    <property type="component" value="Unassembled WGS sequence"/>
</dbReference>
<protein>
    <submittedName>
        <fullName evidence="2">IDEAL domain-containing protein</fullName>
    </submittedName>
</protein>
<accession>A0A398AWC0</accession>
<dbReference type="RefSeq" id="WP_119119061.1">
    <property type="nucleotide sequence ID" value="NZ_QWVS01000076.1"/>
</dbReference>
<dbReference type="InterPro" id="IPR027393">
    <property type="entry name" value="Virus_scaffolding_prot_C"/>
</dbReference>
<organism evidence="2 3">
    <name type="scientific">Peribacillus asahii</name>
    <dbReference type="NCBI Taxonomy" id="228899"/>
    <lineage>
        <taxon>Bacteria</taxon>
        <taxon>Bacillati</taxon>
        <taxon>Bacillota</taxon>
        <taxon>Bacilli</taxon>
        <taxon>Bacillales</taxon>
        <taxon>Bacillaceae</taxon>
        <taxon>Peribacillus</taxon>
    </lineage>
</organism>
<feature type="domain" description="IDEAL" evidence="1">
    <location>
        <begin position="25"/>
        <end position="61"/>
    </location>
</feature>
<dbReference type="EMBL" id="QWVS01000076">
    <property type="protein sequence ID" value="RID81414.1"/>
    <property type="molecule type" value="Genomic_DNA"/>
</dbReference>